<name>A0A2U2BRG4_9PROT</name>
<dbReference type="EMBL" id="QEXV01000006">
    <property type="protein sequence ID" value="PWE16607.1"/>
    <property type="molecule type" value="Genomic_DNA"/>
</dbReference>
<proteinExistence type="predicted"/>
<dbReference type="Proteomes" id="UP000245168">
    <property type="component" value="Unassembled WGS sequence"/>
</dbReference>
<evidence type="ECO:0000313" key="3">
    <source>
        <dbReference type="Proteomes" id="UP000245168"/>
    </source>
</evidence>
<feature type="region of interest" description="Disordered" evidence="1">
    <location>
        <begin position="179"/>
        <end position="228"/>
    </location>
</feature>
<feature type="compositionally biased region" description="Basic and acidic residues" evidence="1">
    <location>
        <begin position="188"/>
        <end position="204"/>
    </location>
</feature>
<evidence type="ECO:0000313" key="2">
    <source>
        <dbReference type="EMBL" id="PWE16607.1"/>
    </source>
</evidence>
<dbReference type="AlphaFoldDB" id="A0A2U2BRG4"/>
<organism evidence="2 3">
    <name type="scientific">Marinicauda salina</name>
    <dbReference type="NCBI Taxonomy" id="2135793"/>
    <lineage>
        <taxon>Bacteria</taxon>
        <taxon>Pseudomonadati</taxon>
        <taxon>Pseudomonadota</taxon>
        <taxon>Alphaproteobacteria</taxon>
        <taxon>Maricaulales</taxon>
        <taxon>Maricaulaceae</taxon>
        <taxon>Marinicauda</taxon>
    </lineage>
</organism>
<accession>A0A2U2BRG4</accession>
<protein>
    <submittedName>
        <fullName evidence="2">Uncharacterized protein</fullName>
    </submittedName>
</protein>
<gene>
    <name evidence="2" type="ORF">DDZ18_12635</name>
</gene>
<comment type="caution">
    <text evidence="2">The sequence shown here is derived from an EMBL/GenBank/DDBJ whole genome shotgun (WGS) entry which is preliminary data.</text>
</comment>
<dbReference type="OrthoDB" id="7632313at2"/>
<reference evidence="3" key="1">
    <citation type="submission" date="2018-05" db="EMBL/GenBank/DDBJ databases">
        <authorList>
            <person name="Liu B.-T."/>
        </authorList>
    </citation>
    <scope>NUCLEOTIDE SEQUENCE [LARGE SCALE GENOMIC DNA]</scope>
    <source>
        <strain evidence="3">WD6-1</strain>
    </source>
</reference>
<keyword evidence="3" id="KW-1185">Reference proteome</keyword>
<sequence>MARLSEGGGARFMILDEDQLYDEAEIDRICARHRIEGQQTRMALWRTLEEAGRRLLDRRRLKARRVHLSRLKQELQLGMRLADQLSSHVPSPEQLSGDQPSIGLSRHHLAALREGERLLARDDRSGRAARLEDAAAALSYLSDVYEAALEACTERGVEECEEEAWRARLQSFYTRTLARPWSSEGDNGGERFLADCRAPLRDGEPDSPDASAEDRDAPGPARLAAAEG</sequence>
<dbReference type="RefSeq" id="WP_109253761.1">
    <property type="nucleotide sequence ID" value="NZ_QEXV01000006.1"/>
</dbReference>
<evidence type="ECO:0000256" key="1">
    <source>
        <dbReference type="SAM" id="MobiDB-lite"/>
    </source>
</evidence>